<dbReference type="GO" id="GO:0046654">
    <property type="term" value="P:tetrahydrofolate biosynthetic process"/>
    <property type="evidence" value="ECO:0007669"/>
    <property type="project" value="InterPro"/>
</dbReference>
<evidence type="ECO:0000313" key="10">
    <source>
        <dbReference type="EMBL" id="BDU51653.1"/>
    </source>
</evidence>
<protein>
    <recommendedName>
        <fullName evidence="3 8">Dihydrofolate reductase</fullName>
        <ecNumber evidence="3 8">1.5.1.3</ecNumber>
    </recommendedName>
</protein>
<dbReference type="Gene3D" id="3.40.430.10">
    <property type="entry name" value="Dihydrofolate Reductase, subunit A"/>
    <property type="match status" value="1"/>
</dbReference>
<gene>
    <name evidence="10" type="primary">folA</name>
    <name evidence="10" type="ORF">HLVA_22220</name>
</gene>
<dbReference type="GO" id="GO:0006730">
    <property type="term" value="P:one-carbon metabolic process"/>
    <property type="evidence" value="ECO:0007669"/>
    <property type="project" value="UniProtKB-KW"/>
</dbReference>
<dbReference type="PROSITE" id="PS51330">
    <property type="entry name" value="DHFR_2"/>
    <property type="match status" value="1"/>
</dbReference>
<dbReference type="InterPro" id="IPR024072">
    <property type="entry name" value="DHFR-like_dom_sf"/>
</dbReference>
<dbReference type="GO" id="GO:0005829">
    <property type="term" value="C:cytosol"/>
    <property type="evidence" value="ECO:0007669"/>
    <property type="project" value="TreeGrafter"/>
</dbReference>
<dbReference type="PANTHER" id="PTHR48069:SF3">
    <property type="entry name" value="DIHYDROFOLATE REDUCTASE"/>
    <property type="match status" value="1"/>
</dbReference>
<organism evidence="10 11">
    <name type="scientific">Haliovirga abyssi</name>
    <dbReference type="NCBI Taxonomy" id="2996794"/>
    <lineage>
        <taxon>Bacteria</taxon>
        <taxon>Fusobacteriati</taxon>
        <taxon>Fusobacteriota</taxon>
        <taxon>Fusobacteriia</taxon>
        <taxon>Fusobacteriales</taxon>
        <taxon>Haliovirgaceae</taxon>
        <taxon>Haliovirga</taxon>
    </lineage>
</organism>
<feature type="domain" description="DHFR" evidence="9">
    <location>
        <begin position="2"/>
        <end position="158"/>
    </location>
</feature>
<evidence type="ECO:0000256" key="7">
    <source>
        <dbReference type="ARBA" id="ARBA00025067"/>
    </source>
</evidence>
<evidence type="ECO:0000256" key="6">
    <source>
        <dbReference type="ARBA" id="ARBA00023002"/>
    </source>
</evidence>
<evidence type="ECO:0000259" key="9">
    <source>
        <dbReference type="PROSITE" id="PS51330"/>
    </source>
</evidence>
<geneLocation type="plasmid" evidence="10 11">
    <name>pHIC</name>
</geneLocation>
<proteinExistence type="inferred from homology"/>
<dbReference type="EMBL" id="AP027060">
    <property type="protein sequence ID" value="BDU51653.1"/>
    <property type="molecule type" value="Genomic_DNA"/>
</dbReference>
<evidence type="ECO:0000256" key="1">
    <source>
        <dbReference type="ARBA" id="ARBA00004903"/>
    </source>
</evidence>
<dbReference type="PRINTS" id="PR00070">
    <property type="entry name" value="DHFR"/>
</dbReference>
<comment type="function">
    <text evidence="7 8">Key enzyme in folate metabolism. Catalyzes an essential reaction for de novo glycine and purine synthesis, and for DNA precursor synthesis.</text>
</comment>
<sequence length="160" mass="19067">MSLILVAAMSKNKIIGKNGKMPWDIKEDLKKFKEITLNKTVVMGRITYESIGRKLPQRENIILTRDKNYKKYGCIIIHSFNEILEMSKTKDIYIIGGGNLYSYFIKFAEKIYLTYINKEYSGDTFFPEIKKDEWEEIENLKRYSEEEEVDYYFKVLVRKI</sequence>
<comment type="pathway">
    <text evidence="1 8">Cofactor biosynthesis; tetrahydrofolate biosynthesis; 5,6,7,8-tetrahydrofolate from 7,8-dihydrofolate: step 1/1.</text>
</comment>
<keyword evidence="11" id="KW-1185">Reference proteome</keyword>
<dbReference type="Pfam" id="PF00186">
    <property type="entry name" value="DHFR_1"/>
    <property type="match status" value="1"/>
</dbReference>
<dbReference type="InterPro" id="IPR012259">
    <property type="entry name" value="DHFR"/>
</dbReference>
<name>A0AAU9DH81_9FUSO</name>
<dbReference type="InterPro" id="IPR001796">
    <property type="entry name" value="DHFR_dom"/>
</dbReference>
<evidence type="ECO:0000256" key="5">
    <source>
        <dbReference type="ARBA" id="ARBA00022857"/>
    </source>
</evidence>
<dbReference type="AlphaFoldDB" id="A0AAU9DH81"/>
<accession>A0AAU9DH81</accession>
<dbReference type="FunFam" id="3.40.430.10:FF:000001">
    <property type="entry name" value="Dihydrofolate reductase"/>
    <property type="match status" value="1"/>
</dbReference>
<evidence type="ECO:0000256" key="3">
    <source>
        <dbReference type="ARBA" id="ARBA00012856"/>
    </source>
</evidence>
<dbReference type="PANTHER" id="PTHR48069">
    <property type="entry name" value="DIHYDROFOLATE REDUCTASE"/>
    <property type="match status" value="1"/>
</dbReference>
<dbReference type="RefSeq" id="WP_307905521.1">
    <property type="nucleotide sequence ID" value="NZ_AP027060.1"/>
</dbReference>
<comment type="similarity">
    <text evidence="2 8">Belongs to the dihydrofolate reductase family.</text>
</comment>
<dbReference type="GO" id="GO:0004146">
    <property type="term" value="F:dihydrofolate reductase activity"/>
    <property type="evidence" value="ECO:0007669"/>
    <property type="project" value="UniProtKB-EC"/>
</dbReference>
<reference evidence="10 11" key="1">
    <citation type="submission" date="2022-11" db="EMBL/GenBank/DDBJ databases">
        <title>Haliovirga abyssi gen. nov., sp. nov., a mesophilic fermentative bacterium isolated from the Iheya North hydrothermal field and the proposal of Haliovirgaceae fam. nov.</title>
        <authorList>
            <person name="Miyazaki U."/>
            <person name="Tame A."/>
            <person name="Miyazaki J."/>
            <person name="Takai K."/>
            <person name="Sawayama S."/>
            <person name="Kitajima M."/>
            <person name="Okamoto A."/>
            <person name="Nakagawa S."/>
        </authorList>
    </citation>
    <scope>NUCLEOTIDE SEQUENCE [LARGE SCALE GENOMIC DNA]</scope>
    <source>
        <strain evidence="10 11">IC12</strain>
        <plasmid evidence="10 11">pHIC</plasmid>
    </source>
</reference>
<dbReference type="CDD" id="cd00209">
    <property type="entry name" value="DHFR"/>
    <property type="match status" value="1"/>
</dbReference>
<dbReference type="PIRSF" id="PIRSF000194">
    <property type="entry name" value="DHFR"/>
    <property type="match status" value="1"/>
</dbReference>
<keyword evidence="6 8" id="KW-0560">Oxidoreductase</keyword>
<evidence type="ECO:0000256" key="8">
    <source>
        <dbReference type="PIRNR" id="PIRNR000194"/>
    </source>
</evidence>
<dbReference type="EC" id="1.5.1.3" evidence="3 8"/>
<evidence type="ECO:0000256" key="4">
    <source>
        <dbReference type="ARBA" id="ARBA00022563"/>
    </source>
</evidence>
<evidence type="ECO:0000256" key="2">
    <source>
        <dbReference type="ARBA" id="ARBA00009539"/>
    </source>
</evidence>
<comment type="catalytic activity">
    <reaction evidence="8">
        <text>(6S)-5,6,7,8-tetrahydrofolate + NADP(+) = 7,8-dihydrofolate + NADPH + H(+)</text>
        <dbReference type="Rhea" id="RHEA:15009"/>
        <dbReference type="ChEBI" id="CHEBI:15378"/>
        <dbReference type="ChEBI" id="CHEBI:57451"/>
        <dbReference type="ChEBI" id="CHEBI:57453"/>
        <dbReference type="ChEBI" id="CHEBI:57783"/>
        <dbReference type="ChEBI" id="CHEBI:58349"/>
        <dbReference type="EC" id="1.5.1.3"/>
    </reaction>
</comment>
<dbReference type="GO" id="GO:0046655">
    <property type="term" value="P:folic acid metabolic process"/>
    <property type="evidence" value="ECO:0007669"/>
    <property type="project" value="TreeGrafter"/>
</dbReference>
<dbReference type="SUPFAM" id="SSF53597">
    <property type="entry name" value="Dihydrofolate reductase-like"/>
    <property type="match status" value="1"/>
</dbReference>
<dbReference type="GO" id="GO:0046452">
    <property type="term" value="P:dihydrofolate metabolic process"/>
    <property type="evidence" value="ECO:0007669"/>
    <property type="project" value="TreeGrafter"/>
</dbReference>
<evidence type="ECO:0000313" key="11">
    <source>
        <dbReference type="Proteomes" id="UP001321582"/>
    </source>
</evidence>
<dbReference type="KEGG" id="haby:HLVA_22220"/>
<dbReference type="Proteomes" id="UP001321582">
    <property type="component" value="Plasmid pHIC"/>
</dbReference>
<keyword evidence="10" id="KW-0614">Plasmid</keyword>
<keyword evidence="4 8" id="KW-0554">One-carbon metabolism</keyword>
<dbReference type="GO" id="GO:0070401">
    <property type="term" value="F:NADP+ binding"/>
    <property type="evidence" value="ECO:0007669"/>
    <property type="project" value="UniProtKB-ARBA"/>
</dbReference>
<keyword evidence="5 8" id="KW-0521">NADP</keyword>